<evidence type="ECO:0000259" key="2">
    <source>
        <dbReference type="PROSITE" id="PS50195"/>
    </source>
</evidence>
<dbReference type="EMBL" id="JALNTZ010000006">
    <property type="protein sequence ID" value="KAJ3648539.1"/>
    <property type="molecule type" value="Genomic_DNA"/>
</dbReference>
<dbReference type="InterPro" id="IPR000719">
    <property type="entry name" value="Prot_kinase_dom"/>
</dbReference>
<dbReference type="Pfam" id="PF00069">
    <property type="entry name" value="Pkinase"/>
    <property type="match status" value="1"/>
</dbReference>
<dbReference type="CDD" id="cd02677">
    <property type="entry name" value="MIT_SNX15"/>
    <property type="match status" value="1"/>
</dbReference>
<evidence type="ECO:0000313" key="4">
    <source>
        <dbReference type="Proteomes" id="UP001168821"/>
    </source>
</evidence>
<dbReference type="GO" id="GO:0035091">
    <property type="term" value="F:phosphatidylinositol binding"/>
    <property type="evidence" value="ECO:0007669"/>
    <property type="project" value="InterPro"/>
</dbReference>
<dbReference type="Pfam" id="PF00787">
    <property type="entry name" value="PX"/>
    <property type="match status" value="1"/>
</dbReference>
<dbReference type="Gene3D" id="1.10.510.10">
    <property type="entry name" value="Transferase(Phosphotransferase) domain 1"/>
    <property type="match status" value="3"/>
</dbReference>
<evidence type="ECO:0000313" key="3">
    <source>
        <dbReference type="EMBL" id="KAJ3648539.1"/>
    </source>
</evidence>
<dbReference type="SMART" id="SM00745">
    <property type="entry name" value="MIT"/>
    <property type="match status" value="1"/>
</dbReference>
<proteinExistence type="predicted"/>
<evidence type="ECO:0000259" key="1">
    <source>
        <dbReference type="PROSITE" id="PS50011"/>
    </source>
</evidence>
<dbReference type="SMART" id="SM00220">
    <property type="entry name" value="S_TKc"/>
    <property type="match status" value="1"/>
</dbReference>
<accession>A0AA38I7I7</accession>
<dbReference type="Gene3D" id="1.20.58.80">
    <property type="entry name" value="Phosphotransferase system, lactose/cellobiose-type IIA subunit"/>
    <property type="match status" value="1"/>
</dbReference>
<dbReference type="Gene3D" id="3.30.1520.10">
    <property type="entry name" value="Phox-like domain"/>
    <property type="match status" value="1"/>
</dbReference>
<gene>
    <name evidence="3" type="ORF">Zmor_020334</name>
</gene>
<dbReference type="InterPro" id="IPR036181">
    <property type="entry name" value="MIT_dom_sf"/>
</dbReference>
<organism evidence="3 4">
    <name type="scientific">Zophobas morio</name>
    <dbReference type="NCBI Taxonomy" id="2755281"/>
    <lineage>
        <taxon>Eukaryota</taxon>
        <taxon>Metazoa</taxon>
        <taxon>Ecdysozoa</taxon>
        <taxon>Arthropoda</taxon>
        <taxon>Hexapoda</taxon>
        <taxon>Insecta</taxon>
        <taxon>Pterygota</taxon>
        <taxon>Neoptera</taxon>
        <taxon>Endopterygota</taxon>
        <taxon>Coleoptera</taxon>
        <taxon>Polyphaga</taxon>
        <taxon>Cucujiformia</taxon>
        <taxon>Tenebrionidae</taxon>
        <taxon>Zophobas</taxon>
    </lineage>
</organism>
<protein>
    <recommendedName>
        <fullName evidence="5">Ribosomal protein S6 kinase delta-1</fullName>
    </recommendedName>
</protein>
<name>A0AA38I7I7_9CUCU</name>
<feature type="domain" description="Protein kinase" evidence="1">
    <location>
        <begin position="344"/>
        <end position="695"/>
    </location>
</feature>
<keyword evidence="4" id="KW-1185">Reference proteome</keyword>
<dbReference type="PANTHER" id="PTHR15508">
    <property type="entry name" value="RIBOSOMAL PROTEIN S6 KINASE"/>
    <property type="match status" value="1"/>
</dbReference>
<dbReference type="InterPro" id="IPR051866">
    <property type="entry name" value="Intracell_Sig-Traffick_Protein"/>
</dbReference>
<reference evidence="3" key="1">
    <citation type="journal article" date="2023" name="G3 (Bethesda)">
        <title>Whole genome assemblies of Zophobas morio and Tenebrio molitor.</title>
        <authorList>
            <person name="Kaur S."/>
            <person name="Stinson S.A."/>
            <person name="diCenzo G.C."/>
        </authorList>
    </citation>
    <scope>NUCLEOTIDE SEQUENCE</scope>
    <source>
        <strain evidence="3">QUZm001</strain>
    </source>
</reference>
<dbReference type="PROSITE" id="PS50195">
    <property type="entry name" value="PX"/>
    <property type="match status" value="1"/>
</dbReference>
<evidence type="ECO:0008006" key="5">
    <source>
        <dbReference type="Google" id="ProtNLM"/>
    </source>
</evidence>
<dbReference type="InterPro" id="IPR007330">
    <property type="entry name" value="MIT_dom"/>
</dbReference>
<comment type="caution">
    <text evidence="3">The sequence shown here is derived from an EMBL/GenBank/DDBJ whole genome shotgun (WGS) entry which is preliminary data.</text>
</comment>
<dbReference type="GO" id="GO:0004672">
    <property type="term" value="F:protein kinase activity"/>
    <property type="evidence" value="ECO:0007669"/>
    <property type="project" value="InterPro"/>
</dbReference>
<dbReference type="PROSITE" id="PS50011">
    <property type="entry name" value="PROTEIN_KINASE_DOM"/>
    <property type="match status" value="1"/>
</dbReference>
<dbReference type="Proteomes" id="UP001168821">
    <property type="component" value="Unassembled WGS sequence"/>
</dbReference>
<dbReference type="InterPro" id="IPR036871">
    <property type="entry name" value="PX_dom_sf"/>
</dbReference>
<dbReference type="InterPro" id="IPR011009">
    <property type="entry name" value="Kinase-like_dom_sf"/>
</dbReference>
<dbReference type="InterPro" id="IPR001683">
    <property type="entry name" value="PX_dom"/>
</dbReference>
<dbReference type="PANTHER" id="PTHR15508:SF8">
    <property type="entry name" value="LD24550P"/>
    <property type="match status" value="1"/>
</dbReference>
<sequence>MVSNGDKWVRIFDIPEVSKHRKGFTIYKVISMLYPETCPDAITKITVWKRFNDFKKLHREIKVLHNKLNIRDKYPSLPSSTFFKRFDEETVQARKQSILNFLEYVGYHSHLFTSNEFVKFFESSHTPVEQLSSNINSIRADLNLPEDPEYYMGNSDDDRTISDTDSITTSSDFFTDSAPQSIKQLSKSKLSLNTSITFSHHSRNSDSISVSTTTDSITLLDGHIYPTPPNTPHCGDGFVQYIIDASIHVNIAVELESEKKYEAAFTAYKTAIDILLKYGKDDKDYERRQMVRYKTDKYLIRAEKIYNMYLATEVQNLKQITKNEDTRKHDDRYLQRPISDLYKYKVVRVIASGMLVLHAELQQLFYIKVIHKTMKFLNDNLILPENVPYMVRLHNYYNCENALFLVLEYCSGKQLWDYLKYRSENPDDVYPHDQLLRQVQDMDLSDPESEHSYSDLINDYASNKSKNVRSTKCDVENDFLSSDDSYEKVNLGDLISSNRNLMDEPVPSGVRLPDLLTKSSQLDCEIKRNCGNNGSVADRRKISEMSSFDDVDIAQSFLVPVGDVVKWAAQLVLALEKLHTLGVTCQDLQSHNLLVDEDGDLILTYMCNANEMSEVFCNGRSLLVAPELYTFEPITNAVDWWCFGTILYELLVGMPLMSVSPEGRSLLRQLLTTEPQKRLGFGVNGTESLKSHPFFHSVSWENLLSKYNY</sequence>
<dbReference type="SUPFAM" id="SSF116846">
    <property type="entry name" value="MIT domain"/>
    <property type="match status" value="1"/>
</dbReference>
<dbReference type="SUPFAM" id="SSF56112">
    <property type="entry name" value="Protein kinase-like (PK-like)"/>
    <property type="match status" value="1"/>
</dbReference>
<dbReference type="SUPFAM" id="SSF64268">
    <property type="entry name" value="PX domain"/>
    <property type="match status" value="1"/>
</dbReference>
<dbReference type="AlphaFoldDB" id="A0AA38I7I7"/>
<feature type="domain" description="PX" evidence="2">
    <location>
        <begin position="1"/>
        <end position="128"/>
    </location>
</feature>
<dbReference type="Pfam" id="PF04212">
    <property type="entry name" value="MIT"/>
    <property type="match status" value="1"/>
</dbReference>
<dbReference type="GO" id="GO:0005524">
    <property type="term" value="F:ATP binding"/>
    <property type="evidence" value="ECO:0007669"/>
    <property type="project" value="InterPro"/>
</dbReference>